<organism evidence="2 3">
    <name type="scientific">Pseudobowmanella zhangzhouensis</name>
    <dbReference type="NCBI Taxonomy" id="1537679"/>
    <lineage>
        <taxon>Bacteria</taxon>
        <taxon>Pseudomonadati</taxon>
        <taxon>Pseudomonadota</taxon>
        <taxon>Gammaproteobacteria</taxon>
        <taxon>Alteromonadales</taxon>
        <taxon>Alteromonadaceae</taxon>
    </lineage>
</organism>
<dbReference type="EMBL" id="JBHSUS010000001">
    <property type="protein sequence ID" value="MFC6439935.1"/>
    <property type="molecule type" value="Genomic_DNA"/>
</dbReference>
<dbReference type="PANTHER" id="PTHR31377">
    <property type="entry name" value="AGMATINE DEIMINASE-RELATED"/>
    <property type="match status" value="1"/>
</dbReference>
<protein>
    <submittedName>
        <fullName evidence="2">Agmatine deiminase family protein</fullName>
    </submittedName>
</protein>
<dbReference type="Gene3D" id="3.75.10.10">
    <property type="entry name" value="L-arginine/glycine Amidinotransferase, Chain A"/>
    <property type="match status" value="1"/>
</dbReference>
<accession>A0ABW1XIY7</accession>
<evidence type="ECO:0000313" key="3">
    <source>
        <dbReference type="Proteomes" id="UP001596364"/>
    </source>
</evidence>
<dbReference type="InterPro" id="IPR007466">
    <property type="entry name" value="Peptidyl-Arg-deiminase_porph"/>
</dbReference>
<dbReference type="Pfam" id="PF04371">
    <property type="entry name" value="PAD_porph"/>
    <property type="match status" value="1"/>
</dbReference>
<dbReference type="Proteomes" id="UP001596364">
    <property type="component" value="Unassembled WGS sequence"/>
</dbReference>
<evidence type="ECO:0000313" key="2">
    <source>
        <dbReference type="EMBL" id="MFC6439935.1"/>
    </source>
</evidence>
<keyword evidence="1" id="KW-0378">Hydrolase</keyword>
<comment type="caution">
    <text evidence="2">The sequence shown here is derived from an EMBL/GenBank/DDBJ whole genome shotgun (WGS) entry which is preliminary data.</text>
</comment>
<proteinExistence type="predicted"/>
<name>A0ABW1XIY7_9ALTE</name>
<gene>
    <name evidence="2" type="ORF">ACFP85_07230</name>
</gene>
<reference evidence="3" key="1">
    <citation type="journal article" date="2019" name="Int. J. Syst. Evol. Microbiol.">
        <title>The Global Catalogue of Microorganisms (GCM) 10K type strain sequencing project: providing services to taxonomists for standard genome sequencing and annotation.</title>
        <authorList>
            <consortium name="The Broad Institute Genomics Platform"/>
            <consortium name="The Broad Institute Genome Sequencing Center for Infectious Disease"/>
            <person name="Wu L."/>
            <person name="Ma J."/>
        </authorList>
    </citation>
    <scope>NUCLEOTIDE SEQUENCE [LARGE SCALE GENOMIC DNA]</scope>
    <source>
        <strain evidence="3">CGMCC 1.16031</strain>
    </source>
</reference>
<evidence type="ECO:0000256" key="1">
    <source>
        <dbReference type="ARBA" id="ARBA00022801"/>
    </source>
</evidence>
<sequence>MKHRLLPEWAAQEAVILAWPDEQTDWAPWLSQVEQVYVNLIQHINAENCAVVLLIRPEKIPRFHQLAGDAASVLLVKADYNDTWLRDYGFLTLDDLTPVEYTFNGWGNKFDASKDNQINQRIFAAHLNKPLQTIDMVCEGGALEIDAEGHLLSTSLCLQNPERNGEMPLAIYKQRFMEFLGATKVSIYENGHLEGDDTDGHIDTLVRFTPDKGLVIQSCYNRPQDDHFAGLQALVEEVRADRPDCQIFELPLPEIFNQDGERLPASYANYLINNGQVLCPVYQQPEDDEAIAVMQKAYPNHRIVAVNCLPLVQQFGSLHCISMQVPVGTFKPAFSDQFGRGVIEL</sequence>
<dbReference type="SUPFAM" id="SSF55909">
    <property type="entry name" value="Pentein"/>
    <property type="match status" value="1"/>
</dbReference>
<keyword evidence="3" id="KW-1185">Reference proteome</keyword>
<dbReference type="PANTHER" id="PTHR31377:SF0">
    <property type="entry name" value="AGMATINE DEIMINASE-RELATED"/>
    <property type="match status" value="1"/>
</dbReference>
<dbReference type="RefSeq" id="WP_131256816.1">
    <property type="nucleotide sequence ID" value="NZ_JBHSUS010000001.1"/>
</dbReference>